<protein>
    <submittedName>
        <fullName evidence="1">CLUMA_CG001305, isoform A</fullName>
    </submittedName>
</protein>
<gene>
    <name evidence="1" type="ORF">CLUMA_CG001305</name>
</gene>
<reference evidence="1 2" key="1">
    <citation type="submission" date="2015-04" db="EMBL/GenBank/DDBJ databases">
        <authorList>
            <person name="Syromyatnikov M.Y."/>
            <person name="Popov V.N."/>
        </authorList>
    </citation>
    <scope>NUCLEOTIDE SEQUENCE [LARGE SCALE GENOMIC DNA]</scope>
</reference>
<name>A0A1J1HHJ4_9DIPT</name>
<dbReference type="EMBL" id="CVRI01000004">
    <property type="protein sequence ID" value="CRK87504.1"/>
    <property type="molecule type" value="Genomic_DNA"/>
</dbReference>
<sequence>MFPRSSFDFRIINHTTTAPINLFKSLRMNKERCYLCHLNSFYSDPDLDGSATREFKEDWSTYSKPPINPLISRRTLEGSENFPIKLPCFPFWKKRQSQRSDNFYRNSLKNNIVTTDAVGIVG</sequence>
<dbReference type="Proteomes" id="UP000183832">
    <property type="component" value="Unassembled WGS sequence"/>
</dbReference>
<accession>A0A1J1HHJ4</accession>
<evidence type="ECO:0000313" key="1">
    <source>
        <dbReference type="EMBL" id="CRK87504.1"/>
    </source>
</evidence>
<keyword evidence="2" id="KW-1185">Reference proteome</keyword>
<dbReference type="AlphaFoldDB" id="A0A1J1HHJ4"/>
<proteinExistence type="predicted"/>
<evidence type="ECO:0000313" key="2">
    <source>
        <dbReference type="Proteomes" id="UP000183832"/>
    </source>
</evidence>
<organism evidence="1 2">
    <name type="scientific">Clunio marinus</name>
    <dbReference type="NCBI Taxonomy" id="568069"/>
    <lineage>
        <taxon>Eukaryota</taxon>
        <taxon>Metazoa</taxon>
        <taxon>Ecdysozoa</taxon>
        <taxon>Arthropoda</taxon>
        <taxon>Hexapoda</taxon>
        <taxon>Insecta</taxon>
        <taxon>Pterygota</taxon>
        <taxon>Neoptera</taxon>
        <taxon>Endopterygota</taxon>
        <taxon>Diptera</taxon>
        <taxon>Nematocera</taxon>
        <taxon>Chironomoidea</taxon>
        <taxon>Chironomidae</taxon>
        <taxon>Clunio</taxon>
    </lineage>
</organism>